<keyword evidence="8" id="KW-1185">Reference proteome</keyword>
<keyword evidence="5" id="KW-0949">S-adenosyl-L-methionine</keyword>
<dbReference type="Gene3D" id="3.40.1010.10">
    <property type="entry name" value="Cobalt-precorrin-4 Transmethylase, Domain 1"/>
    <property type="match status" value="1"/>
</dbReference>
<dbReference type="InterPro" id="IPR035996">
    <property type="entry name" value="4pyrrol_Methylase_sf"/>
</dbReference>
<dbReference type="PANTHER" id="PTHR43182:SF1">
    <property type="entry name" value="COBALT-PRECORRIN-7 C(5)-METHYLTRANSFERASE"/>
    <property type="match status" value="1"/>
</dbReference>
<dbReference type="Gene3D" id="3.30.950.10">
    <property type="entry name" value="Methyltransferase, Cobalt-precorrin-4 Transmethylase, Domain 2"/>
    <property type="match status" value="1"/>
</dbReference>
<evidence type="ECO:0000256" key="2">
    <source>
        <dbReference type="ARBA" id="ARBA00022573"/>
    </source>
</evidence>
<dbReference type="Pfam" id="PF02571">
    <property type="entry name" value="CbiJ"/>
    <property type="match status" value="1"/>
</dbReference>
<dbReference type="InterPro" id="IPR029063">
    <property type="entry name" value="SAM-dependent_MTases_sf"/>
</dbReference>
<reference evidence="7 8" key="1">
    <citation type="journal article" date="2019" name="Anaerobe">
        <title>Detection of Robinsoniella peoriensis in multiple bone samples of a trauma patient.</title>
        <authorList>
            <person name="Schrottner P."/>
            <person name="Hartwich K."/>
            <person name="Bunk B."/>
            <person name="Schober I."/>
            <person name="Helbig S."/>
            <person name="Rudolph W.W."/>
            <person name="Gunzer F."/>
        </authorList>
    </citation>
    <scope>NUCLEOTIDE SEQUENCE [LARGE SCALE GENOMIC DNA]</scope>
    <source>
        <strain evidence="7 8">DSM 106044</strain>
    </source>
</reference>
<dbReference type="UniPathway" id="UPA00148"/>
<evidence type="ECO:0000256" key="4">
    <source>
        <dbReference type="ARBA" id="ARBA00022679"/>
    </source>
</evidence>
<accession>A0A4U8QCY8</accession>
<keyword evidence="2" id="KW-0169">Cobalamin biosynthesis</keyword>
<dbReference type="STRING" id="180332.GCA_000797495_02542"/>
<dbReference type="NCBIfam" id="TIGR02467">
    <property type="entry name" value="CbiE"/>
    <property type="match status" value="1"/>
</dbReference>
<evidence type="ECO:0000313" key="7">
    <source>
        <dbReference type="EMBL" id="TLD02990.1"/>
    </source>
</evidence>
<dbReference type="GO" id="GO:0016994">
    <property type="term" value="F:precorrin-6A reductase activity"/>
    <property type="evidence" value="ECO:0007669"/>
    <property type="project" value="InterPro"/>
</dbReference>
<dbReference type="SUPFAM" id="SSF53335">
    <property type="entry name" value="S-adenosyl-L-methionine-dependent methyltransferases"/>
    <property type="match status" value="1"/>
</dbReference>
<dbReference type="GO" id="GO:0009236">
    <property type="term" value="P:cobalamin biosynthetic process"/>
    <property type="evidence" value="ECO:0007669"/>
    <property type="project" value="UniProtKB-UniPathway"/>
</dbReference>
<sequence length="676" mass="73854">MDKILIFAGTTEGRELAGYLCTGTVDKDVEIHVCTATEYGGQLISSNVVSDADKEAAPGMKVHTGRLTTGQMEDLMKEEQITLVIDATHPYAVAVSENIQNACKQCGTEYLRLLRGNSNIRENKDITVVSSIDEAVEFLKNTEGNVLVTTGSKELAKYTAIPDYQNRIFARVLSTPEVAAACAKLGFQGKNLICMQGPFSEELNIAMLKQIKASYLVTKDSGKSGGFEEKITAARRAGAQVILIGRPVEETGYSMGEILELLNRRFGILNQKEKKEQRLVSLIGIGMGTPENMTREAFGACVEADVLIGAKRILDTVAELGKPVFAAYRDNEIKDFVEQHPEYKKIAVLLSGDIGFYSGAKKMLDIFEDFRTEVYSGISSVVYFCGKLHTAWEDVHLISLHGREANAIAAVKRYKKVFALIGQQDGVNQLCRNLCSYGFPDVMVYAGENLSYSNERILSGTAKSMAQESFEKLSVVLIENQDASMVVTHGIEDEAFLRDKVPMTKSEVRSISLSKLRLKEDSVIYDVGAGTGSVSVEMALQSYNGFVYAIEKKKEAVNLIGENRKKFAVPNLKVIEGLAPEALEDLPAPTHAFIGGSSGNLKQIMELILAKNPAARIVINAIALETVAEALHCLKELPVKETDIAAVSVGKSKEVGHYHMMMGQNPVYIISCTGNH</sequence>
<dbReference type="Proteomes" id="UP000306509">
    <property type="component" value="Unassembled WGS sequence"/>
</dbReference>
<comment type="caution">
    <text evidence="7">The sequence shown here is derived from an EMBL/GenBank/DDBJ whole genome shotgun (WGS) entry which is preliminary data.</text>
</comment>
<dbReference type="PANTHER" id="PTHR43182">
    <property type="entry name" value="COBALT-PRECORRIN-6B C(15)-METHYLTRANSFERASE (DECARBOXYLATING)"/>
    <property type="match status" value="1"/>
</dbReference>
<dbReference type="GO" id="GO:0032259">
    <property type="term" value="P:methylation"/>
    <property type="evidence" value="ECO:0007669"/>
    <property type="project" value="UniProtKB-KW"/>
</dbReference>
<evidence type="ECO:0000256" key="3">
    <source>
        <dbReference type="ARBA" id="ARBA00022603"/>
    </source>
</evidence>
<evidence type="ECO:0000256" key="5">
    <source>
        <dbReference type="ARBA" id="ARBA00022691"/>
    </source>
</evidence>
<dbReference type="EC" id="2.1.1.-" evidence="7"/>
<dbReference type="InterPro" id="IPR012818">
    <property type="entry name" value="CbiE"/>
</dbReference>
<keyword evidence="3 7" id="KW-0489">Methyltransferase</keyword>
<proteinExistence type="predicted"/>
<dbReference type="NCBIfam" id="TIGR02469">
    <property type="entry name" value="CbiT"/>
    <property type="match status" value="1"/>
</dbReference>
<comment type="pathway">
    <text evidence="1">Cofactor biosynthesis; adenosylcobalamin biosynthesis.</text>
</comment>
<dbReference type="CDD" id="cd11644">
    <property type="entry name" value="Precorrin-6Y-MT"/>
    <property type="match status" value="1"/>
</dbReference>
<dbReference type="InterPro" id="IPR014008">
    <property type="entry name" value="Cbl_synth_MTase_CbiT"/>
</dbReference>
<keyword evidence="4 7" id="KW-0808">Transferase</keyword>
<dbReference type="AlphaFoldDB" id="A0A4U8QCY8"/>
<dbReference type="InterPro" id="IPR000878">
    <property type="entry name" value="4pyrrol_Mease"/>
</dbReference>
<name>A0A4U8QCY8_9FIRM</name>
<organism evidence="7 8">
    <name type="scientific">Robinsoniella peoriensis</name>
    <dbReference type="NCBI Taxonomy" id="180332"/>
    <lineage>
        <taxon>Bacteria</taxon>
        <taxon>Bacillati</taxon>
        <taxon>Bacillota</taxon>
        <taxon>Clostridia</taxon>
        <taxon>Lachnospirales</taxon>
        <taxon>Lachnospiraceae</taxon>
        <taxon>Robinsoniella</taxon>
    </lineage>
</organism>
<dbReference type="SUPFAM" id="SSF53790">
    <property type="entry name" value="Tetrapyrrole methylase"/>
    <property type="match status" value="1"/>
</dbReference>
<evidence type="ECO:0000256" key="1">
    <source>
        <dbReference type="ARBA" id="ARBA00004953"/>
    </source>
</evidence>
<dbReference type="EMBL" id="QGQD01000001">
    <property type="protein sequence ID" value="TLD02990.1"/>
    <property type="molecule type" value="Genomic_DNA"/>
</dbReference>
<dbReference type="InterPro" id="IPR014776">
    <property type="entry name" value="4pyrrole_Mease_sub2"/>
</dbReference>
<dbReference type="PROSITE" id="PS51014">
    <property type="entry name" value="COBK_CBIJ"/>
    <property type="match status" value="1"/>
</dbReference>
<evidence type="ECO:0000313" key="8">
    <source>
        <dbReference type="Proteomes" id="UP000306509"/>
    </source>
</evidence>
<dbReference type="InterPro" id="IPR050714">
    <property type="entry name" value="Cobalamin_biosynth_MTase"/>
</dbReference>
<protein>
    <submittedName>
        <fullName evidence="7">Putative cobalt-precorrin-6Y C(15)-methyltransferase [decarboxylating]</fullName>
        <ecNumber evidence="7">2.1.1.-</ecNumber>
    </submittedName>
</protein>
<dbReference type="GO" id="GO:0008276">
    <property type="term" value="F:protein methyltransferase activity"/>
    <property type="evidence" value="ECO:0007669"/>
    <property type="project" value="InterPro"/>
</dbReference>
<dbReference type="Pfam" id="PF00590">
    <property type="entry name" value="TP_methylase"/>
    <property type="match status" value="1"/>
</dbReference>
<dbReference type="NCBIfam" id="TIGR00715">
    <property type="entry name" value="precor6x_red"/>
    <property type="match status" value="1"/>
</dbReference>
<evidence type="ECO:0000259" key="6">
    <source>
        <dbReference type="Pfam" id="PF00590"/>
    </source>
</evidence>
<dbReference type="InterPro" id="IPR003723">
    <property type="entry name" value="Precorrin-6x_reduct"/>
</dbReference>
<gene>
    <name evidence="7" type="primary">cbiT</name>
    <name evidence="7" type="ORF">DSM106044_00013</name>
</gene>
<dbReference type="InterPro" id="IPR014777">
    <property type="entry name" value="4pyrrole_Mease_sub1"/>
</dbReference>
<feature type="domain" description="Tetrapyrrole methylase" evidence="6">
    <location>
        <begin position="280"/>
        <end position="465"/>
    </location>
</feature>
<dbReference type="RefSeq" id="WP_138001435.1">
    <property type="nucleotide sequence ID" value="NZ_QGQD01000001.1"/>
</dbReference>
<dbReference type="Gene3D" id="3.40.50.150">
    <property type="entry name" value="Vaccinia Virus protein VP39"/>
    <property type="match status" value="1"/>
</dbReference>